<reference evidence="3 4" key="1">
    <citation type="submission" date="2014-06" db="EMBL/GenBank/DDBJ databases">
        <authorList>
            <person name="Swart Estienne"/>
        </authorList>
    </citation>
    <scope>NUCLEOTIDE SEQUENCE [LARGE SCALE GENOMIC DNA]</scope>
    <source>
        <strain evidence="3 4">130c</strain>
    </source>
</reference>
<feature type="coiled-coil region" evidence="1">
    <location>
        <begin position="283"/>
        <end position="320"/>
    </location>
</feature>
<dbReference type="InterPro" id="IPR046347">
    <property type="entry name" value="bZIP_sf"/>
</dbReference>
<feature type="compositionally biased region" description="Polar residues" evidence="2">
    <location>
        <begin position="222"/>
        <end position="246"/>
    </location>
</feature>
<feature type="region of interest" description="Disordered" evidence="2">
    <location>
        <begin position="386"/>
        <end position="410"/>
    </location>
</feature>
<evidence type="ECO:0000256" key="1">
    <source>
        <dbReference type="SAM" id="Coils"/>
    </source>
</evidence>
<dbReference type="SUPFAM" id="SSF57959">
    <property type="entry name" value="Leucine zipper domain"/>
    <property type="match status" value="1"/>
</dbReference>
<dbReference type="Proteomes" id="UP000039865">
    <property type="component" value="Unassembled WGS sequence"/>
</dbReference>
<feature type="compositionally biased region" description="Low complexity" evidence="2">
    <location>
        <begin position="386"/>
        <end position="395"/>
    </location>
</feature>
<gene>
    <name evidence="3" type="primary">Contig5400.g5778</name>
    <name evidence="3" type="ORF">STYLEM_3181</name>
</gene>
<keyword evidence="4" id="KW-1185">Reference proteome</keyword>
<evidence type="ECO:0008006" key="5">
    <source>
        <dbReference type="Google" id="ProtNLM"/>
    </source>
</evidence>
<feature type="region of interest" description="Disordered" evidence="2">
    <location>
        <begin position="176"/>
        <end position="250"/>
    </location>
</feature>
<sequence>MSVKENSFPANLRNKDLFSTLENEYSSNFKDANHLEDLEKLQILQENQIVHESIDDMDHFNNDMISPRQIHFNHSTNLPKQNEHNQIIQYGFQDFGQLDSFINQANFTNKDEVFQDFNNFDSIQTNINSNQFSGLQYLNDNNYQNNQSYSNANNLAPQNYQNNLIYHYQINSSENNDIRTIGSPQQECQEEGNNDSTEFSSQKYECNSVTGAETRQGDENASIINGNSAGDSQQDCSSDEVQSTRSLSDDNRLEMQFQKSKRKTNSKQNLYTLDDLEKEIEHVVNQDEKVMDMQVELQQLKKLNLNKKDLQIQRNRITAQLSRDRKKLENDYLKDELVHMKNIVQKLQLQIKENSNFCRNCSDQLIDHFDFPIKLKKSNQSISNSINSTPISTNIGKRKREGKSEEKQTKGFTGLNKRAALSLGFIALVATICVLNIQDNTIMMSNIQLQEISIDQHIDQHVQDNPLIPIDEKYPIIDYDQDLLQIDDLNDQQLRKQLSDLYSIEYFRDNYINRHATKLYNQDKQLRRTMTKEQILSNISEALLFKPIKINSKSKAIPSYYSQLNSADSTQIILSKDLEQIEESERIHYDFPNWLEKATVEPKDKKISEKFLNFNNNVQIYSVKDLAQSYLNEQTTSVYCPTSTAILANSDENSWRQPILKMNQGKGDGFRRNPLVNGDRLQLVLTSDQIDIINPQGESILEPSSINSKPMFIELTCKIQEVNYIFDSYSKQASQ</sequence>
<dbReference type="EMBL" id="CCKQ01003078">
    <property type="protein sequence ID" value="CDW74187.1"/>
    <property type="molecule type" value="Genomic_DNA"/>
</dbReference>
<accession>A0A077ZY84</accession>
<organism evidence="3 4">
    <name type="scientific">Stylonychia lemnae</name>
    <name type="common">Ciliate</name>
    <dbReference type="NCBI Taxonomy" id="5949"/>
    <lineage>
        <taxon>Eukaryota</taxon>
        <taxon>Sar</taxon>
        <taxon>Alveolata</taxon>
        <taxon>Ciliophora</taxon>
        <taxon>Intramacronucleata</taxon>
        <taxon>Spirotrichea</taxon>
        <taxon>Stichotrichia</taxon>
        <taxon>Sporadotrichida</taxon>
        <taxon>Oxytrichidae</taxon>
        <taxon>Stylonychinae</taxon>
        <taxon>Stylonychia</taxon>
    </lineage>
</organism>
<dbReference type="GO" id="GO:0003700">
    <property type="term" value="F:DNA-binding transcription factor activity"/>
    <property type="evidence" value="ECO:0007669"/>
    <property type="project" value="InterPro"/>
</dbReference>
<dbReference type="AlphaFoldDB" id="A0A077ZY84"/>
<protein>
    <recommendedName>
        <fullName evidence="5">BZIP domain-containing protein</fullName>
    </recommendedName>
</protein>
<evidence type="ECO:0000313" key="3">
    <source>
        <dbReference type="EMBL" id="CDW74187.1"/>
    </source>
</evidence>
<name>A0A077ZY84_STYLE</name>
<evidence type="ECO:0000256" key="2">
    <source>
        <dbReference type="SAM" id="MobiDB-lite"/>
    </source>
</evidence>
<dbReference type="InParanoid" id="A0A077ZY84"/>
<keyword evidence="1" id="KW-0175">Coiled coil</keyword>
<proteinExistence type="predicted"/>
<evidence type="ECO:0000313" key="4">
    <source>
        <dbReference type="Proteomes" id="UP000039865"/>
    </source>
</evidence>
<feature type="compositionally biased region" description="Polar residues" evidence="2">
    <location>
        <begin position="194"/>
        <end position="213"/>
    </location>
</feature>